<keyword evidence="1" id="KW-0723">Serine/threonine-protein kinase</keyword>
<name>A0A7S1LQG6_ALECA</name>
<sequence>MPVRSPLLERSYVYEYELGQWTFGTTQVVRERKTDKLKTCKIVPKASVRGRKDVLPRLQKLRSLSHPLVCSITDVLEDPTYYFIISDAYSGGDLGDWLDCIDRREWWLTEETCAAYAAQMVAALAHCHSQQVYHRDLRPCNIQLSSKLPDATILVADFGLADIFDPDLTFAQQSSNPYAAPELRSHTGRVSGGVPDVWSLGAIIYAVLIGHPPREPAGMDLSPTRFLQGAPDKDSWAGRSAASNDLVHWLMRPAGDRPTAARILNHTWLKIVVLPSFPSGSEQESNKEVRKRQICYMTGVLLVPAEVTVEELKELRDRFRQVDHDYDSLLQKRAALELLASLRTKEAASGSSTWRRDLEEALQVIDVRATGVVDLCAAACALALARVRNCPLVSVPQTPGSPPPSLSVSAQRLALLDEFVQLTLDAFFQVYGGSRSRSVVSTADLAERLASPTGQEMEASAGVRYDEMLSIFQDMIYVDRSALASELLGCSGRGTPLWWGCDPSVHEAQVESCWAPPLSIGSIDRFLQGALFKSCSFDSGGGRRPVCKPLYELDCGDGGTHEHD</sequence>
<dbReference type="GO" id="GO:0004713">
    <property type="term" value="F:protein tyrosine kinase activity"/>
    <property type="evidence" value="ECO:0007669"/>
    <property type="project" value="InterPro"/>
</dbReference>
<evidence type="ECO:0000313" key="7">
    <source>
        <dbReference type="EMBL" id="CAD9110651.1"/>
    </source>
</evidence>
<keyword evidence="4" id="KW-0418">Kinase</keyword>
<dbReference type="GO" id="GO:0005524">
    <property type="term" value="F:ATP binding"/>
    <property type="evidence" value="ECO:0007669"/>
    <property type="project" value="UniProtKB-KW"/>
</dbReference>
<keyword evidence="3" id="KW-0547">Nucleotide-binding</keyword>
<dbReference type="SMART" id="SM00219">
    <property type="entry name" value="TyrKc"/>
    <property type="match status" value="1"/>
</dbReference>
<evidence type="ECO:0000259" key="6">
    <source>
        <dbReference type="PROSITE" id="PS50011"/>
    </source>
</evidence>
<keyword evidence="5" id="KW-0067">ATP-binding</keyword>
<feature type="domain" description="Protein kinase" evidence="6">
    <location>
        <begin position="12"/>
        <end position="269"/>
    </location>
</feature>
<proteinExistence type="predicted"/>
<dbReference type="InterPro" id="IPR020635">
    <property type="entry name" value="Tyr_kinase_cat_dom"/>
</dbReference>
<protein>
    <recommendedName>
        <fullName evidence="6">Protein kinase domain-containing protein</fullName>
    </recommendedName>
</protein>
<dbReference type="PANTHER" id="PTHR24349">
    <property type="entry name" value="SERINE/THREONINE-PROTEIN KINASE"/>
    <property type="match status" value="1"/>
</dbReference>
<dbReference type="InterPro" id="IPR050205">
    <property type="entry name" value="CDPK_Ser/Thr_kinases"/>
</dbReference>
<accession>A0A7S1LQG6</accession>
<evidence type="ECO:0000256" key="3">
    <source>
        <dbReference type="ARBA" id="ARBA00022741"/>
    </source>
</evidence>
<organism evidence="7">
    <name type="scientific">Alexandrium catenella</name>
    <name type="common">Red tide dinoflagellate</name>
    <name type="synonym">Gonyaulax catenella</name>
    <dbReference type="NCBI Taxonomy" id="2925"/>
    <lineage>
        <taxon>Eukaryota</taxon>
        <taxon>Sar</taxon>
        <taxon>Alveolata</taxon>
        <taxon>Dinophyceae</taxon>
        <taxon>Gonyaulacales</taxon>
        <taxon>Pyrocystaceae</taxon>
        <taxon>Alexandrium</taxon>
    </lineage>
</organism>
<dbReference type="InterPro" id="IPR000719">
    <property type="entry name" value="Prot_kinase_dom"/>
</dbReference>
<dbReference type="InterPro" id="IPR011009">
    <property type="entry name" value="Kinase-like_dom_sf"/>
</dbReference>
<evidence type="ECO:0000256" key="2">
    <source>
        <dbReference type="ARBA" id="ARBA00022679"/>
    </source>
</evidence>
<dbReference type="Pfam" id="PF00069">
    <property type="entry name" value="Pkinase"/>
    <property type="match status" value="1"/>
</dbReference>
<dbReference type="GO" id="GO:0004674">
    <property type="term" value="F:protein serine/threonine kinase activity"/>
    <property type="evidence" value="ECO:0007669"/>
    <property type="project" value="UniProtKB-KW"/>
</dbReference>
<dbReference type="PROSITE" id="PS50011">
    <property type="entry name" value="PROTEIN_KINASE_DOM"/>
    <property type="match status" value="1"/>
</dbReference>
<gene>
    <name evidence="7" type="ORF">ACAT0790_LOCUS12235</name>
</gene>
<dbReference type="SUPFAM" id="SSF56112">
    <property type="entry name" value="Protein kinase-like (PK-like)"/>
    <property type="match status" value="1"/>
</dbReference>
<dbReference type="EMBL" id="HBGE01020331">
    <property type="protein sequence ID" value="CAD9110651.1"/>
    <property type="molecule type" value="Transcribed_RNA"/>
</dbReference>
<dbReference type="Gene3D" id="1.10.510.10">
    <property type="entry name" value="Transferase(Phosphotransferase) domain 1"/>
    <property type="match status" value="1"/>
</dbReference>
<evidence type="ECO:0000256" key="1">
    <source>
        <dbReference type="ARBA" id="ARBA00022527"/>
    </source>
</evidence>
<evidence type="ECO:0000256" key="5">
    <source>
        <dbReference type="ARBA" id="ARBA00022840"/>
    </source>
</evidence>
<reference evidence="7" key="1">
    <citation type="submission" date="2021-01" db="EMBL/GenBank/DDBJ databases">
        <authorList>
            <person name="Corre E."/>
            <person name="Pelletier E."/>
            <person name="Niang G."/>
            <person name="Scheremetjew M."/>
            <person name="Finn R."/>
            <person name="Kale V."/>
            <person name="Holt S."/>
            <person name="Cochrane G."/>
            <person name="Meng A."/>
            <person name="Brown T."/>
            <person name="Cohen L."/>
        </authorList>
    </citation>
    <scope>NUCLEOTIDE SEQUENCE</scope>
    <source>
        <strain evidence="7">OF101</strain>
    </source>
</reference>
<keyword evidence="2" id="KW-0808">Transferase</keyword>
<evidence type="ECO:0000256" key="4">
    <source>
        <dbReference type="ARBA" id="ARBA00022777"/>
    </source>
</evidence>
<dbReference type="AlphaFoldDB" id="A0A7S1LQG6"/>